<accession>V3ZPZ1</accession>
<evidence type="ECO:0000256" key="1">
    <source>
        <dbReference type="ARBA" id="ARBA00022690"/>
    </source>
</evidence>
<proteinExistence type="predicted"/>
<dbReference type="EMBL" id="KB201909">
    <property type="protein sequence ID" value="ESO93453.1"/>
    <property type="molecule type" value="Genomic_DNA"/>
</dbReference>
<evidence type="ECO:0000259" key="3">
    <source>
        <dbReference type="PROSITE" id="PS51252"/>
    </source>
</evidence>
<protein>
    <recommendedName>
        <fullName evidence="7">WAP domain-containing protein</fullName>
    </recommendedName>
</protein>
<dbReference type="GeneID" id="20251164"/>
<feature type="domain" description="Antistasin-like" evidence="3">
    <location>
        <begin position="37"/>
        <end position="65"/>
    </location>
</feature>
<evidence type="ECO:0008006" key="7">
    <source>
        <dbReference type="Google" id="ProtNLM"/>
    </source>
</evidence>
<dbReference type="InterPro" id="IPR004094">
    <property type="entry name" value="Antistasin-like"/>
</dbReference>
<evidence type="ECO:0000256" key="2">
    <source>
        <dbReference type="ARBA" id="ARBA00022900"/>
    </source>
</evidence>
<gene>
    <name evidence="5" type="ORF">LOTGIDRAFT_239761</name>
</gene>
<dbReference type="GO" id="GO:0004867">
    <property type="term" value="F:serine-type endopeptidase inhibitor activity"/>
    <property type="evidence" value="ECO:0007669"/>
    <property type="project" value="UniProtKB-KW"/>
</dbReference>
<dbReference type="Proteomes" id="UP000030746">
    <property type="component" value="Unassembled WGS sequence"/>
</dbReference>
<reference evidence="5 6" key="1">
    <citation type="journal article" date="2013" name="Nature">
        <title>Insights into bilaterian evolution from three spiralian genomes.</title>
        <authorList>
            <person name="Simakov O."/>
            <person name="Marletaz F."/>
            <person name="Cho S.J."/>
            <person name="Edsinger-Gonzales E."/>
            <person name="Havlak P."/>
            <person name="Hellsten U."/>
            <person name="Kuo D.H."/>
            <person name="Larsson T."/>
            <person name="Lv J."/>
            <person name="Arendt D."/>
            <person name="Savage R."/>
            <person name="Osoegawa K."/>
            <person name="de Jong P."/>
            <person name="Grimwood J."/>
            <person name="Chapman J.A."/>
            <person name="Shapiro H."/>
            <person name="Aerts A."/>
            <person name="Otillar R.P."/>
            <person name="Terry A.Y."/>
            <person name="Boore J.L."/>
            <person name="Grigoriev I.V."/>
            <person name="Lindberg D.R."/>
            <person name="Seaver E.C."/>
            <person name="Weisblat D.A."/>
            <person name="Putnam N.H."/>
            <person name="Rokhsar D.S."/>
        </authorList>
    </citation>
    <scope>NUCLEOTIDE SEQUENCE [LARGE SCALE GENOMIC DNA]</scope>
</reference>
<dbReference type="AlphaFoldDB" id="V3ZPZ1"/>
<dbReference type="OrthoDB" id="5950222at2759"/>
<dbReference type="InterPro" id="IPR036645">
    <property type="entry name" value="Elafin-like_sf"/>
</dbReference>
<dbReference type="SUPFAM" id="SSF57256">
    <property type="entry name" value="Elafin-like"/>
    <property type="match status" value="1"/>
</dbReference>
<dbReference type="Pfam" id="PF00095">
    <property type="entry name" value="WAP"/>
    <property type="match status" value="1"/>
</dbReference>
<dbReference type="PROSITE" id="PS51252">
    <property type="entry name" value="ANTISTASIN"/>
    <property type="match status" value="1"/>
</dbReference>
<feature type="domain" description="WAP" evidence="4">
    <location>
        <begin position="110"/>
        <end position="159"/>
    </location>
</feature>
<evidence type="ECO:0000313" key="5">
    <source>
        <dbReference type="EMBL" id="ESO93453.1"/>
    </source>
</evidence>
<dbReference type="Pfam" id="PF14625">
    <property type="entry name" value="Lustrin_cystein"/>
    <property type="match status" value="2"/>
</dbReference>
<dbReference type="RefSeq" id="XP_009055859.1">
    <property type="nucleotide sequence ID" value="XM_009057611.1"/>
</dbReference>
<dbReference type="SMART" id="SM00217">
    <property type="entry name" value="WAP"/>
    <property type="match status" value="1"/>
</dbReference>
<dbReference type="PRINTS" id="PR00003">
    <property type="entry name" value="4DISULPHCORE"/>
</dbReference>
<name>V3ZPZ1_LOTGI</name>
<dbReference type="GO" id="GO:0005576">
    <property type="term" value="C:extracellular region"/>
    <property type="evidence" value="ECO:0007669"/>
    <property type="project" value="InterPro"/>
</dbReference>
<dbReference type="Gene3D" id="2.10.22.10">
    <property type="entry name" value="Antistasin, domain 1"/>
    <property type="match status" value="1"/>
</dbReference>
<keyword evidence="2" id="KW-0722">Serine protease inhibitor</keyword>
<evidence type="ECO:0000313" key="6">
    <source>
        <dbReference type="Proteomes" id="UP000030746"/>
    </source>
</evidence>
<dbReference type="CTD" id="20251164"/>
<keyword evidence="1" id="KW-0646">Protease inhibitor</keyword>
<keyword evidence="6" id="KW-1185">Reference proteome</keyword>
<organism evidence="5 6">
    <name type="scientific">Lottia gigantea</name>
    <name type="common">Giant owl limpet</name>
    <dbReference type="NCBI Taxonomy" id="225164"/>
    <lineage>
        <taxon>Eukaryota</taxon>
        <taxon>Metazoa</taxon>
        <taxon>Spiralia</taxon>
        <taxon>Lophotrochozoa</taxon>
        <taxon>Mollusca</taxon>
        <taxon>Gastropoda</taxon>
        <taxon>Patellogastropoda</taxon>
        <taxon>Lottioidea</taxon>
        <taxon>Lottiidae</taxon>
        <taxon>Lottia</taxon>
    </lineage>
</organism>
<dbReference type="Gene3D" id="4.10.75.10">
    <property type="entry name" value="Elafin-like"/>
    <property type="match status" value="1"/>
</dbReference>
<dbReference type="PROSITE" id="PS51390">
    <property type="entry name" value="WAP"/>
    <property type="match status" value="1"/>
</dbReference>
<sequence length="160" mass="16966">MTLDSTGNTINCGRGGVRCPSNSECKIHPADRYAVCCPKVCPPVCAIYCQYGNVLDENGCATCTCKKTPCKGEAPLTLDRNGNTINCGRGGVRCPLNSECKIHPADAYALCCPIGVCPKLPNPLPRCLIFQNDCKQDSECPGDQKCCSVTCGIGCIDPVK</sequence>
<dbReference type="InterPro" id="IPR008197">
    <property type="entry name" value="WAP_dom"/>
</dbReference>
<dbReference type="InterPro" id="IPR028150">
    <property type="entry name" value="Lustrin_cystein"/>
</dbReference>
<evidence type="ECO:0000259" key="4">
    <source>
        <dbReference type="PROSITE" id="PS51390"/>
    </source>
</evidence>
<dbReference type="KEGG" id="lgi:LOTGIDRAFT_239761"/>
<feature type="non-terminal residue" evidence="5">
    <location>
        <position position="160"/>
    </location>
</feature>
<dbReference type="Pfam" id="PF02822">
    <property type="entry name" value="Antistasin"/>
    <property type="match status" value="1"/>
</dbReference>